<keyword evidence="7 11" id="KW-0547">Nucleotide-binding</keyword>
<feature type="domain" description="Cytidyltransferase-like" evidence="13">
    <location>
        <begin position="94"/>
        <end position="275"/>
    </location>
</feature>
<evidence type="ECO:0000256" key="12">
    <source>
        <dbReference type="SAM" id="MobiDB-lite"/>
    </source>
</evidence>
<dbReference type="UniPathway" id="UPA00253">
    <property type="reaction ID" value="UER00332"/>
</dbReference>
<dbReference type="EC" id="2.7.7.18" evidence="11"/>
<name>A0A4R8LN11_9BURK</name>
<organism evidence="14 15">
    <name type="scientific">Paraburkholderia rhizosphaerae</name>
    <dbReference type="NCBI Taxonomy" id="480658"/>
    <lineage>
        <taxon>Bacteria</taxon>
        <taxon>Pseudomonadati</taxon>
        <taxon>Pseudomonadota</taxon>
        <taxon>Betaproteobacteria</taxon>
        <taxon>Burkholderiales</taxon>
        <taxon>Burkholderiaceae</taxon>
        <taxon>Paraburkholderia</taxon>
    </lineage>
</organism>
<protein>
    <recommendedName>
        <fullName evidence="11">Probable nicotinate-nucleotide adenylyltransferase</fullName>
        <ecNumber evidence="11">2.7.7.18</ecNumber>
    </recommendedName>
    <alternativeName>
        <fullName evidence="11">Deamido-NAD(+) diphosphorylase</fullName>
    </alternativeName>
    <alternativeName>
        <fullName evidence="11">Deamido-NAD(+) pyrophosphorylase</fullName>
    </alternativeName>
    <alternativeName>
        <fullName evidence="11">Nicotinate mononucleotide adenylyltransferase</fullName>
        <shortName evidence="11">NaMN adenylyltransferase</shortName>
    </alternativeName>
</protein>
<dbReference type="Gene3D" id="3.40.50.620">
    <property type="entry name" value="HUPs"/>
    <property type="match status" value="1"/>
</dbReference>
<dbReference type="NCBIfam" id="TIGR00125">
    <property type="entry name" value="cyt_tran_rel"/>
    <property type="match status" value="1"/>
</dbReference>
<dbReference type="InterPro" id="IPR004821">
    <property type="entry name" value="Cyt_trans-like"/>
</dbReference>
<evidence type="ECO:0000256" key="9">
    <source>
        <dbReference type="ARBA" id="ARBA00023027"/>
    </source>
</evidence>
<accession>A0A4R8LN11</accession>
<keyword evidence="6 11" id="KW-0548">Nucleotidyltransferase</keyword>
<feature type="compositionally biased region" description="Basic and acidic residues" evidence="12">
    <location>
        <begin position="9"/>
        <end position="19"/>
    </location>
</feature>
<proteinExistence type="inferred from homology"/>
<keyword evidence="15" id="KW-1185">Reference proteome</keyword>
<evidence type="ECO:0000256" key="2">
    <source>
        <dbReference type="ARBA" id="ARBA00005019"/>
    </source>
</evidence>
<dbReference type="InterPro" id="IPR005248">
    <property type="entry name" value="NadD/NMNAT"/>
</dbReference>
<dbReference type="GO" id="GO:0009435">
    <property type="term" value="P:NAD+ biosynthetic process"/>
    <property type="evidence" value="ECO:0007669"/>
    <property type="project" value="UniProtKB-UniRule"/>
</dbReference>
<dbReference type="PANTHER" id="PTHR39321:SF3">
    <property type="entry name" value="PHOSPHOPANTETHEINE ADENYLYLTRANSFERASE"/>
    <property type="match status" value="1"/>
</dbReference>
<comment type="caution">
    <text evidence="14">The sequence shown here is derived from an EMBL/GenBank/DDBJ whole genome shotgun (WGS) entry which is preliminary data.</text>
</comment>
<dbReference type="SUPFAM" id="SSF52374">
    <property type="entry name" value="Nucleotidylyl transferase"/>
    <property type="match status" value="1"/>
</dbReference>
<dbReference type="InterPro" id="IPR014729">
    <property type="entry name" value="Rossmann-like_a/b/a_fold"/>
</dbReference>
<evidence type="ECO:0000256" key="4">
    <source>
        <dbReference type="ARBA" id="ARBA00022642"/>
    </source>
</evidence>
<gene>
    <name evidence="11" type="primary">nadD</name>
    <name evidence="14" type="ORF">BX592_1122</name>
</gene>
<dbReference type="CDD" id="cd02165">
    <property type="entry name" value="NMNAT"/>
    <property type="match status" value="1"/>
</dbReference>
<keyword evidence="5 11" id="KW-0808">Transferase</keyword>
<evidence type="ECO:0000313" key="14">
    <source>
        <dbReference type="EMBL" id="TDY47617.1"/>
    </source>
</evidence>
<dbReference type="AlphaFoldDB" id="A0A4R8LN11"/>
<evidence type="ECO:0000256" key="5">
    <source>
        <dbReference type="ARBA" id="ARBA00022679"/>
    </source>
</evidence>
<comment type="function">
    <text evidence="1 11">Catalyzes the reversible adenylation of nicotinate mononucleotide (NaMN) to nicotinic acid adenine dinucleotide (NaAD).</text>
</comment>
<evidence type="ECO:0000256" key="6">
    <source>
        <dbReference type="ARBA" id="ARBA00022695"/>
    </source>
</evidence>
<evidence type="ECO:0000259" key="13">
    <source>
        <dbReference type="Pfam" id="PF01467"/>
    </source>
</evidence>
<comment type="catalytic activity">
    <reaction evidence="10 11">
        <text>nicotinate beta-D-ribonucleotide + ATP + H(+) = deamido-NAD(+) + diphosphate</text>
        <dbReference type="Rhea" id="RHEA:22860"/>
        <dbReference type="ChEBI" id="CHEBI:15378"/>
        <dbReference type="ChEBI" id="CHEBI:30616"/>
        <dbReference type="ChEBI" id="CHEBI:33019"/>
        <dbReference type="ChEBI" id="CHEBI:57502"/>
        <dbReference type="ChEBI" id="CHEBI:58437"/>
        <dbReference type="EC" id="2.7.7.18"/>
    </reaction>
</comment>
<comment type="pathway">
    <text evidence="2 11">Cofactor biosynthesis; NAD(+) biosynthesis; deamido-NAD(+) from nicotinate D-ribonucleotide: step 1/1.</text>
</comment>
<dbReference type="Pfam" id="PF01467">
    <property type="entry name" value="CTP_transf_like"/>
    <property type="match status" value="1"/>
</dbReference>
<dbReference type="NCBIfam" id="NF005410">
    <property type="entry name" value="PRK06973.1"/>
    <property type="match status" value="1"/>
</dbReference>
<evidence type="ECO:0000256" key="7">
    <source>
        <dbReference type="ARBA" id="ARBA00022741"/>
    </source>
</evidence>
<keyword evidence="4 11" id="KW-0662">Pyridine nucleotide biosynthesis</keyword>
<dbReference type="GO" id="GO:0005524">
    <property type="term" value="F:ATP binding"/>
    <property type="evidence" value="ECO:0007669"/>
    <property type="project" value="UniProtKB-KW"/>
</dbReference>
<evidence type="ECO:0000256" key="3">
    <source>
        <dbReference type="ARBA" id="ARBA00009014"/>
    </source>
</evidence>
<evidence type="ECO:0000256" key="1">
    <source>
        <dbReference type="ARBA" id="ARBA00002324"/>
    </source>
</evidence>
<evidence type="ECO:0000313" key="15">
    <source>
        <dbReference type="Proteomes" id="UP000295509"/>
    </source>
</evidence>
<sequence>MGLNETDGVLDHRADRPTDRAASAARASRPAAPITDESARNPGAHPATLMTSALSSAAASSGSLTAVSSGLLSAASSASSGTRSVSPRARRVGVLGGTFDPIHNGHLALAQRFADVLQLTELILLPAGQPWQKAGVSAAPHRLAMTRAAARALNLPRVAVTVATDEIEHDGPSYTVDTLRRWREREGADASLSLLIGADQLVRLDTWRDWQRLFDYAHICAATRPGFDPASAAPAVAAAIAARVASADVLRATPAGHLLIDTTLALDVSATDIRAQVRQRVGNPVENKVAPKGSSTLPDTPLESQVPAAVWDYIVQHHLYQS</sequence>
<evidence type="ECO:0000256" key="10">
    <source>
        <dbReference type="ARBA" id="ARBA00048721"/>
    </source>
</evidence>
<dbReference type="NCBIfam" id="TIGR00482">
    <property type="entry name" value="nicotinate (nicotinamide) nucleotide adenylyltransferase"/>
    <property type="match status" value="1"/>
</dbReference>
<feature type="compositionally biased region" description="Low complexity" evidence="12">
    <location>
        <begin position="20"/>
        <end position="32"/>
    </location>
</feature>
<dbReference type="HAMAP" id="MF_00244">
    <property type="entry name" value="NaMN_adenylyltr"/>
    <property type="match status" value="1"/>
</dbReference>
<dbReference type="PANTHER" id="PTHR39321">
    <property type="entry name" value="NICOTINATE-NUCLEOTIDE ADENYLYLTRANSFERASE-RELATED"/>
    <property type="match status" value="1"/>
</dbReference>
<keyword evidence="8 11" id="KW-0067">ATP-binding</keyword>
<dbReference type="GO" id="GO:0004515">
    <property type="term" value="F:nicotinate-nucleotide adenylyltransferase activity"/>
    <property type="evidence" value="ECO:0007669"/>
    <property type="project" value="UniProtKB-UniRule"/>
</dbReference>
<dbReference type="Proteomes" id="UP000295509">
    <property type="component" value="Unassembled WGS sequence"/>
</dbReference>
<dbReference type="EMBL" id="SORE01000012">
    <property type="protein sequence ID" value="TDY47617.1"/>
    <property type="molecule type" value="Genomic_DNA"/>
</dbReference>
<feature type="region of interest" description="Disordered" evidence="12">
    <location>
        <begin position="1"/>
        <end position="47"/>
    </location>
</feature>
<comment type="similarity">
    <text evidence="3 11">Belongs to the NadD family.</text>
</comment>
<evidence type="ECO:0000256" key="8">
    <source>
        <dbReference type="ARBA" id="ARBA00022840"/>
    </source>
</evidence>
<evidence type="ECO:0000256" key="11">
    <source>
        <dbReference type="HAMAP-Rule" id="MF_00244"/>
    </source>
</evidence>
<reference evidence="14 15" key="1">
    <citation type="submission" date="2019-03" db="EMBL/GenBank/DDBJ databases">
        <title>Genomic Encyclopedia of Type Strains, Phase III (KMG-III): the genomes of soil and plant-associated and newly described type strains.</title>
        <authorList>
            <person name="Whitman W."/>
        </authorList>
    </citation>
    <scope>NUCLEOTIDE SEQUENCE [LARGE SCALE GENOMIC DNA]</scope>
    <source>
        <strain evidence="14 15">LMG 29544</strain>
    </source>
</reference>
<keyword evidence="9 11" id="KW-0520">NAD</keyword>